<dbReference type="GO" id="GO:0005737">
    <property type="term" value="C:cytoplasm"/>
    <property type="evidence" value="ECO:0007669"/>
    <property type="project" value="TreeGrafter"/>
</dbReference>
<dbReference type="InterPro" id="IPR001715">
    <property type="entry name" value="CH_dom"/>
</dbReference>
<evidence type="ECO:0000256" key="2">
    <source>
        <dbReference type="ARBA" id="ARBA00022737"/>
    </source>
</evidence>
<dbReference type="CDD" id="cd21292">
    <property type="entry name" value="CH_PLS_rpt1"/>
    <property type="match status" value="1"/>
</dbReference>
<dbReference type="GO" id="GO:0051017">
    <property type="term" value="P:actin filament bundle assembly"/>
    <property type="evidence" value="ECO:0007669"/>
    <property type="project" value="InterPro"/>
</dbReference>
<dbReference type="PANTHER" id="PTHR19961:SF18">
    <property type="entry name" value="FI19014P1"/>
    <property type="match status" value="1"/>
</dbReference>
<dbReference type="OrthoDB" id="431378at2759"/>
<dbReference type="AlphaFoldDB" id="A0A6P8IPB3"/>
<dbReference type="InterPro" id="IPR036872">
    <property type="entry name" value="CH_dom_sf"/>
</dbReference>
<protein>
    <submittedName>
        <fullName evidence="7">Fimbrin-like</fullName>
    </submittedName>
</protein>
<dbReference type="Proteomes" id="UP000515163">
    <property type="component" value="Unplaced"/>
</dbReference>
<dbReference type="GO" id="GO:0005884">
    <property type="term" value="C:actin filament"/>
    <property type="evidence" value="ECO:0007669"/>
    <property type="project" value="TreeGrafter"/>
</dbReference>
<dbReference type="InterPro" id="IPR011992">
    <property type="entry name" value="EF-hand-dom_pair"/>
</dbReference>
<keyword evidence="1" id="KW-0479">Metal-binding</keyword>
<dbReference type="Gene3D" id="1.10.418.10">
    <property type="entry name" value="Calponin-like domain"/>
    <property type="match status" value="4"/>
</dbReference>
<dbReference type="SUPFAM" id="SSF47576">
    <property type="entry name" value="Calponin-homology domain, CH-domain"/>
    <property type="match status" value="1"/>
</dbReference>
<keyword evidence="2" id="KW-0677">Repeat</keyword>
<dbReference type="KEGG" id="aten:116302936"/>
<proteinExistence type="predicted"/>
<dbReference type="GO" id="GO:0046872">
    <property type="term" value="F:metal ion binding"/>
    <property type="evidence" value="ECO:0007669"/>
    <property type="project" value="UniProtKB-KW"/>
</dbReference>
<feature type="domain" description="Calponin-homology (CH)" evidence="5">
    <location>
        <begin position="370"/>
        <end position="479"/>
    </location>
</feature>
<dbReference type="PROSITE" id="PS50021">
    <property type="entry name" value="CH"/>
    <property type="match status" value="4"/>
</dbReference>
<evidence type="ECO:0000256" key="4">
    <source>
        <dbReference type="ARBA" id="ARBA00023203"/>
    </source>
</evidence>
<keyword evidence="4" id="KW-0009">Actin-binding</keyword>
<dbReference type="GO" id="GO:0051639">
    <property type="term" value="P:actin filament network formation"/>
    <property type="evidence" value="ECO:0007669"/>
    <property type="project" value="TreeGrafter"/>
</dbReference>
<dbReference type="RefSeq" id="XP_031568213.1">
    <property type="nucleotide sequence ID" value="XM_031712353.1"/>
</dbReference>
<dbReference type="PROSITE" id="PS00019">
    <property type="entry name" value="ACTININ_1"/>
    <property type="match status" value="1"/>
</dbReference>
<sequence>MTEMRAAFSEIAQGNDTITTDKLGEVMKLCGEDVPPFKLRQLSEEVQKETGGDVDFILFLKLFKNLSVKAVGGEYKKAVDKRVGVEEIGGGSSASAEGTRHSFSSDETVAFTDWINCCLEDDPELKGKYLPIDEESSDGLFKAVKDGVLLCKLINFSVPQTIDERAINKTKLNVYTIHENQTLALNSAMAIGCNIVNIGAEDIIQSKPHLVLGLLWQVIRIGLFAKITIHSCPGLVRLLEDYETLDDLRRLPPEDVLIRWFNYHLEQAGHHRRVKNFSSDISDAENYSVLLKRIAPPELILDEPHLTESDPTKLATLVLENATKMNCRKFVRPKDIVKGNAKLNLAFVCNLFNTHPCLEPVEDLPEIEETREEKTFRNWMNSLGVKPYVHNLYADIEDGIVLFQLFDLVNPGITEWDKVNKPPFKKLNAKMKKIENCNYVVNVAERLKFSMVGIGGTDISDGNTKLIMALLWQTMRVYTMTVLQKCAASETPVTDAQIVDWVNDKLSSSGKTTKISGFKDPDIRSSRSVIDLIDAIKPGVINYSLTASDDGGEEDMIMNAKYAISMARKIGARVYALPEDLVEVKPKMVLTVFACIMACAQMMSK</sequence>
<keyword evidence="6" id="KW-1185">Reference proteome</keyword>
<dbReference type="CDD" id="cd21298">
    <property type="entry name" value="CH_PLS_rpt3"/>
    <property type="match status" value="1"/>
</dbReference>
<name>A0A6P8IPB3_ACTTE</name>
<evidence type="ECO:0000256" key="3">
    <source>
        <dbReference type="ARBA" id="ARBA00022837"/>
    </source>
</evidence>
<dbReference type="SUPFAM" id="SSF47473">
    <property type="entry name" value="EF-hand"/>
    <property type="match status" value="1"/>
</dbReference>
<evidence type="ECO:0000259" key="5">
    <source>
        <dbReference type="PROSITE" id="PS50021"/>
    </source>
</evidence>
<evidence type="ECO:0000313" key="6">
    <source>
        <dbReference type="Proteomes" id="UP000515163"/>
    </source>
</evidence>
<feature type="domain" description="Calponin-homology (CH)" evidence="5">
    <location>
        <begin position="105"/>
        <end position="223"/>
    </location>
</feature>
<dbReference type="FunFam" id="1.10.418.10:FF:000027">
    <property type="entry name" value="Probable fimbrin"/>
    <property type="match status" value="1"/>
</dbReference>
<dbReference type="FunFam" id="1.10.418.10:FF:000031">
    <property type="entry name" value="Fimbrin-2 like"/>
    <property type="match status" value="1"/>
</dbReference>
<feature type="domain" description="Calponin-homology (CH)" evidence="5">
    <location>
        <begin position="251"/>
        <end position="356"/>
    </location>
</feature>
<dbReference type="InterPro" id="IPR039959">
    <property type="entry name" value="Fimbrin/Plastin"/>
</dbReference>
<keyword evidence="3" id="KW-0106">Calcium</keyword>
<dbReference type="GO" id="GO:0051015">
    <property type="term" value="F:actin filament binding"/>
    <property type="evidence" value="ECO:0007669"/>
    <property type="project" value="InterPro"/>
</dbReference>
<dbReference type="GO" id="GO:0032432">
    <property type="term" value="C:actin filament bundle"/>
    <property type="evidence" value="ECO:0007669"/>
    <property type="project" value="TreeGrafter"/>
</dbReference>
<dbReference type="PROSITE" id="PS00020">
    <property type="entry name" value="ACTININ_2"/>
    <property type="match status" value="1"/>
</dbReference>
<evidence type="ECO:0000256" key="1">
    <source>
        <dbReference type="ARBA" id="ARBA00022723"/>
    </source>
</evidence>
<reference evidence="7" key="1">
    <citation type="submission" date="2025-08" db="UniProtKB">
        <authorList>
            <consortium name="RefSeq"/>
        </authorList>
    </citation>
    <scope>IDENTIFICATION</scope>
    <source>
        <tissue evidence="7">Tentacle</tissue>
    </source>
</reference>
<accession>A0A6P8IPB3</accession>
<dbReference type="GeneID" id="116302936"/>
<dbReference type="PANTHER" id="PTHR19961">
    <property type="entry name" value="FIMBRIN/PLASTIN"/>
    <property type="match status" value="1"/>
</dbReference>
<dbReference type="FunFam" id="1.10.418.10:FF:000042">
    <property type="entry name" value="Fimbrin, putative"/>
    <property type="match status" value="1"/>
</dbReference>
<feature type="domain" description="Calponin-homology (CH)" evidence="5">
    <location>
        <begin position="492"/>
        <end position="601"/>
    </location>
</feature>
<dbReference type="SMART" id="SM00033">
    <property type="entry name" value="CH"/>
    <property type="match status" value="4"/>
</dbReference>
<gene>
    <name evidence="7" type="primary">LOC116302936</name>
</gene>
<dbReference type="InterPro" id="IPR001589">
    <property type="entry name" value="Actinin_actin-bd_CS"/>
</dbReference>
<dbReference type="CDD" id="cd21301">
    <property type="entry name" value="CH_PLS_rpt4"/>
    <property type="match status" value="1"/>
</dbReference>
<dbReference type="Pfam" id="PF00307">
    <property type="entry name" value="CH"/>
    <property type="match status" value="4"/>
</dbReference>
<dbReference type="InParanoid" id="A0A6P8IPB3"/>
<dbReference type="FunFam" id="1.10.418.10:FF:000010">
    <property type="entry name" value="Plastin-3 isoform 1"/>
    <property type="match status" value="1"/>
</dbReference>
<evidence type="ECO:0000313" key="7">
    <source>
        <dbReference type="RefSeq" id="XP_031568213.1"/>
    </source>
</evidence>
<dbReference type="Gene3D" id="1.10.238.10">
    <property type="entry name" value="EF-hand"/>
    <property type="match status" value="1"/>
</dbReference>
<organism evidence="6 7">
    <name type="scientific">Actinia tenebrosa</name>
    <name type="common">Australian red waratah sea anemone</name>
    <dbReference type="NCBI Taxonomy" id="6105"/>
    <lineage>
        <taxon>Eukaryota</taxon>
        <taxon>Metazoa</taxon>
        <taxon>Cnidaria</taxon>
        <taxon>Anthozoa</taxon>
        <taxon>Hexacorallia</taxon>
        <taxon>Actiniaria</taxon>
        <taxon>Actiniidae</taxon>
        <taxon>Actinia</taxon>
    </lineage>
</organism>